<evidence type="ECO:0000313" key="2">
    <source>
        <dbReference type="EMBL" id="CAD7236460.1"/>
    </source>
</evidence>
<gene>
    <name evidence="2" type="ORF">CTOB1V02_LOCUS14275</name>
</gene>
<dbReference type="PROSITE" id="PS00798">
    <property type="entry name" value="ALDOKETO_REDUCTASE_1"/>
    <property type="match status" value="1"/>
</dbReference>
<feature type="domain" description="NADP-dependent oxidoreductase" evidence="1">
    <location>
        <begin position="32"/>
        <end position="181"/>
    </location>
</feature>
<dbReference type="InterPro" id="IPR023210">
    <property type="entry name" value="NADP_OxRdtase_dom"/>
</dbReference>
<proteinExistence type="predicted"/>
<dbReference type="Gene3D" id="3.20.20.100">
    <property type="entry name" value="NADP-dependent oxidoreductase domain"/>
    <property type="match status" value="1"/>
</dbReference>
<dbReference type="AlphaFoldDB" id="A0A7R8WRF5"/>
<dbReference type="PANTHER" id="PTHR11732">
    <property type="entry name" value="ALDO/KETO REDUCTASE"/>
    <property type="match status" value="1"/>
</dbReference>
<dbReference type="GO" id="GO:0016491">
    <property type="term" value="F:oxidoreductase activity"/>
    <property type="evidence" value="ECO:0007669"/>
    <property type="project" value="InterPro"/>
</dbReference>
<evidence type="ECO:0000259" key="1">
    <source>
        <dbReference type="Pfam" id="PF00248"/>
    </source>
</evidence>
<dbReference type="Pfam" id="PF00248">
    <property type="entry name" value="Aldo_ket_red"/>
    <property type="match status" value="1"/>
</dbReference>
<dbReference type="InterPro" id="IPR036812">
    <property type="entry name" value="NAD(P)_OxRdtase_dom_sf"/>
</dbReference>
<dbReference type="SUPFAM" id="SSF51430">
    <property type="entry name" value="NAD(P)-linked oxidoreductase"/>
    <property type="match status" value="1"/>
</dbReference>
<dbReference type="InterPro" id="IPR018170">
    <property type="entry name" value="Aldo/ket_reductase_CS"/>
</dbReference>
<dbReference type="InterPro" id="IPR020471">
    <property type="entry name" value="AKR"/>
</dbReference>
<protein>
    <recommendedName>
        <fullName evidence="1">NADP-dependent oxidoreductase domain-containing protein</fullName>
    </recommendedName>
</protein>
<organism evidence="2">
    <name type="scientific">Cyprideis torosa</name>
    <dbReference type="NCBI Taxonomy" id="163714"/>
    <lineage>
        <taxon>Eukaryota</taxon>
        <taxon>Metazoa</taxon>
        <taxon>Ecdysozoa</taxon>
        <taxon>Arthropoda</taxon>
        <taxon>Crustacea</taxon>
        <taxon>Oligostraca</taxon>
        <taxon>Ostracoda</taxon>
        <taxon>Podocopa</taxon>
        <taxon>Podocopida</taxon>
        <taxon>Cytherocopina</taxon>
        <taxon>Cytheroidea</taxon>
        <taxon>Cytherideidae</taxon>
        <taxon>Cyprideis</taxon>
    </lineage>
</organism>
<name>A0A7R8WRF5_9CRUS</name>
<dbReference type="OrthoDB" id="416253at2759"/>
<dbReference type="PRINTS" id="PR00069">
    <property type="entry name" value="ALDKETRDTASE"/>
</dbReference>
<dbReference type="EMBL" id="OB679226">
    <property type="protein sequence ID" value="CAD7236460.1"/>
    <property type="molecule type" value="Genomic_DNA"/>
</dbReference>
<sequence length="216" mass="24471">MKPSSSVKEKIIINSASIPFQILSSGDKIPIIGLGTFGSDSISSETIAKTVKKAIAGGYRHIDCASVYGNEKEIGIVLEDLLQSGVIEREEIWITSKVWNDKHDHVVESCKQSLADLRLNYLDLYLVHWPFPNYHPPNCDVSSRSLNAKAYIHDDFMKTWRQMESLIEMGLVKNIGTSNMTRMICWKFRKLIKNVDLSKGRYFFGKKIKVGKIFGI</sequence>
<accession>A0A7R8WRF5</accession>
<reference evidence="2" key="1">
    <citation type="submission" date="2020-11" db="EMBL/GenBank/DDBJ databases">
        <authorList>
            <person name="Tran Van P."/>
        </authorList>
    </citation>
    <scope>NUCLEOTIDE SEQUENCE</scope>
</reference>
<dbReference type="CDD" id="cd19071">
    <property type="entry name" value="AKR_AKR1-5-like"/>
    <property type="match status" value="1"/>
</dbReference>